<evidence type="ECO:0000313" key="2">
    <source>
        <dbReference type="Proteomes" id="UP000465712"/>
    </source>
</evidence>
<accession>A0A7X4WMF4</accession>
<dbReference type="AlphaFoldDB" id="A0A7X4WMF4"/>
<gene>
    <name evidence="1" type="ORF">CAG72_19930</name>
</gene>
<evidence type="ECO:0000313" key="1">
    <source>
        <dbReference type="EMBL" id="NAW67467.1"/>
    </source>
</evidence>
<sequence length="250" mass="27433">MAAIIHDVKQDFIPDVTEGSAVTVNFVVDSNSEPEIPGARIEAALTGNARVTHMSYPGSGSELFISADGKTASVTSTAEHSAGWTSKRTISLLVDNIPPGEEEFIVGQLHYYNHEGIKGPGFDITLKRSTSGLQPILSRAEFKSHWQDWESQGYIYSYEILLKASSDPITHWKVSFSDLPSGTIITSVTWPEVVLDGSEGVVELKTPKDGNYLINPDTELPVAIQLLYPAQEGEQEKFKKLYNLQGYDLS</sequence>
<comment type="caution">
    <text evidence="1">The sequence shown here is derived from an EMBL/GenBank/DDBJ whole genome shotgun (WGS) entry which is preliminary data.</text>
</comment>
<dbReference type="EMBL" id="WXWW01000285">
    <property type="protein sequence ID" value="NAW67467.1"/>
    <property type="molecule type" value="Genomic_DNA"/>
</dbReference>
<name>A0A7X4WMF4_9GAMM</name>
<proteinExistence type="predicted"/>
<dbReference type="RefSeq" id="WP_161446748.1">
    <property type="nucleotide sequence ID" value="NZ_WXWV01000053.1"/>
</dbReference>
<reference evidence="1 2" key="1">
    <citation type="submission" date="2017-05" db="EMBL/GenBank/DDBJ databases">
        <title>High clonality and local adaptation shapes Vibrionaceae linages within an endangered oasis.</title>
        <authorList>
            <person name="Vazquez-Rosas-Landa M."/>
        </authorList>
    </citation>
    <scope>NUCLEOTIDE SEQUENCE [LARGE SCALE GENOMIC DNA]</scope>
    <source>
        <strain evidence="1 2">P46_P4S1P180</strain>
    </source>
</reference>
<dbReference type="Proteomes" id="UP000465712">
    <property type="component" value="Unassembled WGS sequence"/>
</dbReference>
<organism evidence="1 2">
    <name type="scientific">Photobacterium halotolerans</name>
    <dbReference type="NCBI Taxonomy" id="265726"/>
    <lineage>
        <taxon>Bacteria</taxon>
        <taxon>Pseudomonadati</taxon>
        <taxon>Pseudomonadota</taxon>
        <taxon>Gammaproteobacteria</taxon>
        <taxon>Vibrionales</taxon>
        <taxon>Vibrionaceae</taxon>
        <taxon>Photobacterium</taxon>
    </lineage>
</organism>
<protein>
    <submittedName>
        <fullName evidence="1">Uncharacterized protein</fullName>
    </submittedName>
</protein>